<name>A0A9D1TCA2_9FIRM</name>
<dbReference type="InterPro" id="IPR036237">
    <property type="entry name" value="Xyl_isomerase-like_sf"/>
</dbReference>
<reference evidence="2" key="1">
    <citation type="submission" date="2020-10" db="EMBL/GenBank/DDBJ databases">
        <authorList>
            <person name="Gilroy R."/>
        </authorList>
    </citation>
    <scope>NUCLEOTIDE SEQUENCE</scope>
    <source>
        <strain evidence="2">CHK183-6373</strain>
    </source>
</reference>
<comment type="caution">
    <text evidence="2">The sequence shown here is derived from an EMBL/GenBank/DDBJ whole genome shotgun (WGS) entry which is preliminary data.</text>
</comment>
<evidence type="ECO:0000259" key="1">
    <source>
        <dbReference type="Pfam" id="PF01261"/>
    </source>
</evidence>
<dbReference type="PANTHER" id="PTHR12110:SF21">
    <property type="entry name" value="XYLOSE ISOMERASE-LIKE TIM BARREL DOMAIN-CONTAINING PROTEIN"/>
    <property type="match status" value="1"/>
</dbReference>
<dbReference type="Proteomes" id="UP000886884">
    <property type="component" value="Unassembled WGS sequence"/>
</dbReference>
<dbReference type="Gene3D" id="3.20.20.150">
    <property type="entry name" value="Divalent-metal-dependent TIM barrel enzymes"/>
    <property type="match status" value="1"/>
</dbReference>
<feature type="domain" description="Xylose isomerase-like TIM barrel" evidence="1">
    <location>
        <begin position="20"/>
        <end position="248"/>
    </location>
</feature>
<dbReference type="InterPro" id="IPR013022">
    <property type="entry name" value="Xyl_isomerase-like_TIM-brl"/>
</dbReference>
<protein>
    <submittedName>
        <fullName evidence="2">Sugar phosphate isomerase/epimerase</fullName>
    </submittedName>
</protein>
<evidence type="ECO:0000313" key="3">
    <source>
        <dbReference type="Proteomes" id="UP000886884"/>
    </source>
</evidence>
<sequence length="257" mass="29878">MYRGVAIWNYAGDAVENAQRFADAGFDAVSWNAPLFVDRYTDDDRARVAEYLKRSGQYLTMHNLLPSPYDPQEIASARKAWRILADWHDKYHLLHGMTFDFWHPHDDQLPLYRECLEIFRGKGVFLACEDTPLNARTMEKFAKYLTPEDDVGILIDLGHMNVRQWMNERHEPEDFLQVFQQLPMKVRELHLHDNKGRKDEHREVGYGNLPMRAVVDAAKAIGFDGIVTVEVTNSQGWSLDEHIRHAIETSQSFFSLL</sequence>
<accession>A0A9D1TCA2</accession>
<dbReference type="PANTHER" id="PTHR12110">
    <property type="entry name" value="HYDROXYPYRUVATE ISOMERASE"/>
    <property type="match status" value="1"/>
</dbReference>
<proteinExistence type="predicted"/>
<dbReference type="GO" id="GO:0016853">
    <property type="term" value="F:isomerase activity"/>
    <property type="evidence" value="ECO:0007669"/>
    <property type="project" value="UniProtKB-KW"/>
</dbReference>
<keyword evidence="2" id="KW-0413">Isomerase</keyword>
<dbReference type="EMBL" id="DVOT01000090">
    <property type="protein sequence ID" value="HIV27325.1"/>
    <property type="molecule type" value="Genomic_DNA"/>
</dbReference>
<reference evidence="2" key="2">
    <citation type="journal article" date="2021" name="PeerJ">
        <title>Extensive microbial diversity within the chicken gut microbiome revealed by metagenomics and culture.</title>
        <authorList>
            <person name="Gilroy R."/>
            <person name="Ravi A."/>
            <person name="Getino M."/>
            <person name="Pursley I."/>
            <person name="Horton D.L."/>
            <person name="Alikhan N.F."/>
            <person name="Baker D."/>
            <person name="Gharbi K."/>
            <person name="Hall N."/>
            <person name="Watson M."/>
            <person name="Adriaenssens E.M."/>
            <person name="Foster-Nyarko E."/>
            <person name="Jarju S."/>
            <person name="Secka A."/>
            <person name="Antonio M."/>
            <person name="Oren A."/>
            <person name="Chaudhuri R.R."/>
            <person name="La Ragione R."/>
            <person name="Hildebrand F."/>
            <person name="Pallen M.J."/>
        </authorList>
    </citation>
    <scope>NUCLEOTIDE SEQUENCE</scope>
    <source>
        <strain evidence="2">CHK183-6373</strain>
    </source>
</reference>
<evidence type="ECO:0000313" key="2">
    <source>
        <dbReference type="EMBL" id="HIV27325.1"/>
    </source>
</evidence>
<dbReference type="Pfam" id="PF01261">
    <property type="entry name" value="AP_endonuc_2"/>
    <property type="match status" value="1"/>
</dbReference>
<dbReference type="AlphaFoldDB" id="A0A9D1TCA2"/>
<dbReference type="InterPro" id="IPR050312">
    <property type="entry name" value="IolE/XylAMocC-like"/>
</dbReference>
<dbReference type="SUPFAM" id="SSF51658">
    <property type="entry name" value="Xylose isomerase-like"/>
    <property type="match status" value="1"/>
</dbReference>
<organism evidence="2 3">
    <name type="scientific">Candidatus Ornithocaccomicrobium faecavium</name>
    <dbReference type="NCBI Taxonomy" id="2840890"/>
    <lineage>
        <taxon>Bacteria</taxon>
        <taxon>Bacillati</taxon>
        <taxon>Bacillota</taxon>
        <taxon>Clostridia</taxon>
        <taxon>Candidatus Ornithocaccomicrobium</taxon>
    </lineage>
</organism>
<gene>
    <name evidence="2" type="ORF">IAA64_05110</name>
</gene>